<name>A0A4P9VNB8_9GAMM</name>
<evidence type="ECO:0000256" key="11">
    <source>
        <dbReference type="ARBA" id="ARBA00023136"/>
    </source>
</evidence>
<evidence type="ECO:0000313" key="17">
    <source>
        <dbReference type="Proteomes" id="UP000257039"/>
    </source>
</evidence>
<keyword evidence="2 13" id="KW-1003">Cell membrane</keyword>
<dbReference type="HAMAP" id="MF_01959">
    <property type="entry name" value="CcmE"/>
    <property type="match status" value="1"/>
</dbReference>
<dbReference type="PANTHER" id="PTHR34128">
    <property type="entry name" value="CYTOCHROME C-TYPE BIOGENESIS PROTEIN CCME HOMOLOG, MITOCHONDRIAL"/>
    <property type="match status" value="1"/>
</dbReference>
<evidence type="ECO:0000256" key="2">
    <source>
        <dbReference type="ARBA" id="ARBA00022475"/>
    </source>
</evidence>
<keyword evidence="9 13" id="KW-1133">Transmembrane helix</keyword>
<dbReference type="Pfam" id="PF03100">
    <property type="entry name" value="CcmE"/>
    <property type="match status" value="1"/>
</dbReference>
<keyword evidence="10 13" id="KW-0408">Iron</keyword>
<dbReference type="SUPFAM" id="SSF82093">
    <property type="entry name" value="Heme chaperone CcmE"/>
    <property type="match status" value="1"/>
</dbReference>
<protein>
    <recommendedName>
        <fullName evidence="13">Cytochrome c-type biogenesis protein CcmE</fullName>
    </recommendedName>
    <alternativeName>
        <fullName evidence="13">Cytochrome c maturation protein E</fullName>
    </alternativeName>
    <alternativeName>
        <fullName evidence="13">Heme chaperone CcmE</fullName>
    </alternativeName>
</protein>
<evidence type="ECO:0000256" key="15">
    <source>
        <dbReference type="SAM" id="Phobius"/>
    </source>
</evidence>
<keyword evidence="11 13" id="KW-0472">Membrane</keyword>
<keyword evidence="5 13" id="KW-0812">Transmembrane</keyword>
<evidence type="ECO:0000256" key="1">
    <source>
        <dbReference type="ARBA" id="ARBA00004533"/>
    </source>
</evidence>
<comment type="similarity">
    <text evidence="13">Belongs to the CcmE/CycJ family.</text>
</comment>
<evidence type="ECO:0000256" key="7">
    <source>
        <dbReference type="ARBA" id="ARBA00022748"/>
    </source>
</evidence>
<comment type="caution">
    <text evidence="16">The sequence shown here is derived from an EMBL/GenBank/DDBJ whole genome shotgun (WGS) entry which is preliminary data.</text>
</comment>
<keyword evidence="4 13" id="KW-0349">Heme</keyword>
<evidence type="ECO:0000256" key="6">
    <source>
        <dbReference type="ARBA" id="ARBA00022723"/>
    </source>
</evidence>
<dbReference type="AlphaFoldDB" id="A0A4P9VNB8"/>
<dbReference type="GO" id="GO:0017003">
    <property type="term" value="P:protein-heme linkage"/>
    <property type="evidence" value="ECO:0007669"/>
    <property type="project" value="UniProtKB-UniRule"/>
</dbReference>
<keyword evidence="17" id="KW-1185">Reference proteome</keyword>
<dbReference type="GO" id="GO:0020037">
    <property type="term" value="F:heme binding"/>
    <property type="evidence" value="ECO:0007669"/>
    <property type="project" value="InterPro"/>
</dbReference>
<dbReference type="InterPro" id="IPR004329">
    <property type="entry name" value="CcmE"/>
</dbReference>
<keyword evidence="8 13" id="KW-0735">Signal-anchor</keyword>
<dbReference type="RefSeq" id="WP_094786770.1">
    <property type="nucleotide sequence ID" value="NZ_NDXW01000001.1"/>
</dbReference>
<dbReference type="Gene3D" id="2.40.50.140">
    <property type="entry name" value="Nucleic acid-binding proteins"/>
    <property type="match status" value="1"/>
</dbReference>
<feature type="topological domain" description="Extracellular" evidence="13">
    <location>
        <begin position="30"/>
        <end position="155"/>
    </location>
</feature>
<dbReference type="NCBIfam" id="NF009729">
    <property type="entry name" value="PRK13254.1-3"/>
    <property type="match status" value="1"/>
</dbReference>
<sequence>MNPVRKNRLRIVLYIVFGSSLAAVLGLMALDENMNYFYSPVELAAGKAPVDKTIRGGGLVVVGSHQRDTQSLANTFSITDGQAIIKVHYTGILPDLFREGQGVIAVGKLNASGELMADQVLAKHDENYMPPEVEGALKQAGHPDYSSSSPATVTN</sequence>
<evidence type="ECO:0000256" key="13">
    <source>
        <dbReference type="HAMAP-Rule" id="MF_01959"/>
    </source>
</evidence>
<dbReference type="EMBL" id="NDXW01000001">
    <property type="protein sequence ID" value="RDH43442.1"/>
    <property type="molecule type" value="Genomic_DNA"/>
</dbReference>
<feature type="binding site" description="axial binding residue" evidence="13 14">
    <location>
        <position position="128"/>
    </location>
    <ligand>
        <name>heme</name>
        <dbReference type="ChEBI" id="CHEBI:30413"/>
    </ligand>
    <ligandPart>
        <name>Fe</name>
        <dbReference type="ChEBI" id="CHEBI:18248"/>
    </ligandPart>
</feature>
<reference evidence="16 17" key="1">
    <citation type="submission" date="2017-04" db="EMBL/GenBank/DDBJ databases">
        <title>Draft genome sequence of Zooshikella ganghwensis VG4 isolated from Red Sea sediments.</title>
        <authorList>
            <person name="Rehman Z."/>
            <person name="Alam I."/>
            <person name="Kamau A."/>
            <person name="Bajic V."/>
            <person name="Leiknes T."/>
        </authorList>
    </citation>
    <scope>NUCLEOTIDE SEQUENCE [LARGE SCALE GENOMIC DNA]</scope>
    <source>
        <strain evidence="16 17">VG4</strain>
    </source>
</reference>
<dbReference type="InterPro" id="IPR036127">
    <property type="entry name" value="CcmE-like_sf"/>
</dbReference>
<organism evidence="16 17">
    <name type="scientific">Zooshikella ganghwensis</name>
    <dbReference type="NCBI Taxonomy" id="202772"/>
    <lineage>
        <taxon>Bacteria</taxon>
        <taxon>Pseudomonadati</taxon>
        <taxon>Pseudomonadota</taxon>
        <taxon>Gammaproteobacteria</taxon>
        <taxon>Oceanospirillales</taxon>
        <taxon>Zooshikellaceae</taxon>
        <taxon>Zooshikella</taxon>
    </lineage>
</organism>
<dbReference type="GO" id="GO:0005886">
    <property type="term" value="C:plasma membrane"/>
    <property type="evidence" value="ECO:0007669"/>
    <property type="project" value="UniProtKB-SubCell"/>
</dbReference>
<accession>A0A4P9VNB8</accession>
<proteinExistence type="inferred from homology"/>
<evidence type="ECO:0000256" key="5">
    <source>
        <dbReference type="ARBA" id="ARBA00022692"/>
    </source>
</evidence>
<gene>
    <name evidence="13" type="primary">ccmE</name>
    <name evidence="13" type="synonym">cycJ</name>
    <name evidence="16" type="ORF">B9G39_08320</name>
</gene>
<evidence type="ECO:0000256" key="14">
    <source>
        <dbReference type="PIRSR" id="PIRSR604329-50"/>
    </source>
</evidence>
<dbReference type="GO" id="GO:0017004">
    <property type="term" value="P:cytochrome complex assembly"/>
    <property type="evidence" value="ECO:0007669"/>
    <property type="project" value="UniProtKB-KW"/>
</dbReference>
<dbReference type="NCBIfam" id="NF009731">
    <property type="entry name" value="PRK13254.1-5"/>
    <property type="match status" value="1"/>
</dbReference>
<evidence type="ECO:0000256" key="3">
    <source>
        <dbReference type="ARBA" id="ARBA00022519"/>
    </source>
</evidence>
<comment type="subcellular location">
    <subcellularLocation>
        <location evidence="1">Cell inner membrane</location>
    </subcellularLocation>
    <subcellularLocation>
        <location evidence="13">Cell membrane</location>
        <topology evidence="13">Single-pass type II membrane protein</topology>
    </subcellularLocation>
</comment>
<keyword evidence="6 13" id="KW-0479">Metal-binding</keyword>
<comment type="function">
    <text evidence="12 13">Heme chaperone required for the biogenesis of c-type cytochromes. Transiently binds heme delivered by CcmC and transfers the heme to apo-cytochromes in a process facilitated by CcmF and CcmH.</text>
</comment>
<evidence type="ECO:0000313" key="16">
    <source>
        <dbReference type="EMBL" id="RDH43442.1"/>
    </source>
</evidence>
<evidence type="ECO:0000256" key="9">
    <source>
        <dbReference type="ARBA" id="ARBA00022989"/>
    </source>
</evidence>
<feature type="transmembrane region" description="Helical" evidence="15">
    <location>
        <begin position="12"/>
        <end position="30"/>
    </location>
</feature>
<feature type="topological domain" description="Cytoplasmic" evidence="13">
    <location>
        <begin position="1"/>
        <end position="8"/>
    </location>
</feature>
<evidence type="ECO:0000256" key="10">
    <source>
        <dbReference type="ARBA" id="ARBA00023004"/>
    </source>
</evidence>
<feature type="binding site" description="covalent" evidence="13 14">
    <location>
        <position position="124"/>
    </location>
    <ligand>
        <name>heme</name>
        <dbReference type="ChEBI" id="CHEBI:30413"/>
    </ligand>
</feature>
<evidence type="ECO:0000256" key="8">
    <source>
        <dbReference type="ARBA" id="ARBA00022968"/>
    </source>
</evidence>
<keyword evidence="3" id="KW-0997">Cell inner membrane</keyword>
<evidence type="ECO:0000256" key="4">
    <source>
        <dbReference type="ARBA" id="ARBA00022617"/>
    </source>
</evidence>
<keyword evidence="7 13" id="KW-0201">Cytochrome c-type biogenesis</keyword>
<dbReference type="Proteomes" id="UP000257039">
    <property type="component" value="Unassembled WGS sequence"/>
</dbReference>
<dbReference type="PANTHER" id="PTHR34128:SF2">
    <property type="entry name" value="CYTOCHROME C-TYPE BIOGENESIS PROTEIN CCME HOMOLOG, MITOCHONDRIAL"/>
    <property type="match status" value="1"/>
</dbReference>
<dbReference type="GO" id="GO:0046872">
    <property type="term" value="F:metal ion binding"/>
    <property type="evidence" value="ECO:0007669"/>
    <property type="project" value="UniProtKB-KW"/>
</dbReference>
<evidence type="ECO:0000256" key="12">
    <source>
        <dbReference type="ARBA" id="ARBA00056663"/>
    </source>
</evidence>
<dbReference type="FunFam" id="2.40.50.140:FF:000104">
    <property type="entry name" value="Cytochrome c-type biogenesis protein CcmE"/>
    <property type="match status" value="1"/>
</dbReference>
<dbReference type="InterPro" id="IPR012340">
    <property type="entry name" value="NA-bd_OB-fold"/>
</dbReference>